<dbReference type="InterPro" id="IPR003903">
    <property type="entry name" value="UIM_dom"/>
</dbReference>
<feature type="region of interest" description="Disordered" evidence="1">
    <location>
        <begin position="34"/>
        <end position="105"/>
    </location>
</feature>
<proteinExistence type="predicted"/>
<dbReference type="EMBL" id="MU253989">
    <property type="protein sequence ID" value="KAG9243300.1"/>
    <property type="molecule type" value="Genomic_DNA"/>
</dbReference>
<protein>
    <submittedName>
        <fullName evidence="2">Uncharacterized protein</fullName>
    </submittedName>
</protein>
<dbReference type="PROSITE" id="PS50330">
    <property type="entry name" value="UIM"/>
    <property type="match status" value="1"/>
</dbReference>
<gene>
    <name evidence="2" type="ORF">BJ878DRAFT_511509</name>
</gene>
<keyword evidence="3" id="KW-1185">Reference proteome</keyword>
<dbReference type="Proteomes" id="UP000887226">
    <property type="component" value="Unassembled WGS sequence"/>
</dbReference>
<evidence type="ECO:0000313" key="2">
    <source>
        <dbReference type="EMBL" id="KAG9243300.1"/>
    </source>
</evidence>
<dbReference type="OrthoDB" id="3431997at2759"/>
<sequence length="374" mass="42375">MSREYSHSVDLPRNNTPFALKEAINAAITTYASEDEAETVSWAPKPVNNTSKPKRSTLATIPSQSIVPTVPKQSTKSSRKTSGSKPAPSRSVARATEAQRKQEEEELEMAIKLSIQEQSRRDDALFALPTDDIGPSQLHTESEELRNESIAATLGLSDLPDSEFNEYTVWNASLSNMRVCPIDLTAKNPDYFYIENRSFLPNKPGVTIHLGSDKKAPTICVAHLDYFSTKNLIGLGDPKTNPLDVKWEKLHKDSFWTHMRYSFQYDFGTGEGEATRFGDHSGVRKFEWHRTKQIYWLLDQPDLVLVEAGTHDVYALYKGGNFGQMQKQRGNLKIKKGMDQGWQRLVLLGWASIVELQRRRTRERRVATLFGRII</sequence>
<accession>A0A9P8CE47</accession>
<dbReference type="AlphaFoldDB" id="A0A9P8CE47"/>
<name>A0A9P8CE47_9HELO</name>
<feature type="compositionally biased region" description="Polar residues" evidence="1">
    <location>
        <begin position="47"/>
        <end position="67"/>
    </location>
</feature>
<reference evidence="2" key="1">
    <citation type="journal article" date="2021" name="IMA Fungus">
        <title>Genomic characterization of three marine fungi, including Emericellopsis atlantica sp. nov. with signatures of a generalist lifestyle and marine biomass degradation.</title>
        <authorList>
            <person name="Hagestad O.C."/>
            <person name="Hou L."/>
            <person name="Andersen J.H."/>
            <person name="Hansen E.H."/>
            <person name="Altermark B."/>
            <person name="Li C."/>
            <person name="Kuhnert E."/>
            <person name="Cox R.J."/>
            <person name="Crous P.W."/>
            <person name="Spatafora J.W."/>
            <person name="Lail K."/>
            <person name="Amirebrahimi M."/>
            <person name="Lipzen A."/>
            <person name="Pangilinan J."/>
            <person name="Andreopoulos W."/>
            <person name="Hayes R.D."/>
            <person name="Ng V."/>
            <person name="Grigoriev I.V."/>
            <person name="Jackson S.A."/>
            <person name="Sutton T.D.S."/>
            <person name="Dobson A.D.W."/>
            <person name="Rama T."/>
        </authorList>
    </citation>
    <scope>NUCLEOTIDE SEQUENCE</scope>
    <source>
        <strain evidence="2">TRa3180A</strain>
    </source>
</reference>
<evidence type="ECO:0000256" key="1">
    <source>
        <dbReference type="SAM" id="MobiDB-lite"/>
    </source>
</evidence>
<comment type="caution">
    <text evidence="2">The sequence shown here is derived from an EMBL/GenBank/DDBJ whole genome shotgun (WGS) entry which is preliminary data.</text>
</comment>
<organism evidence="2 3">
    <name type="scientific">Calycina marina</name>
    <dbReference type="NCBI Taxonomy" id="1763456"/>
    <lineage>
        <taxon>Eukaryota</taxon>
        <taxon>Fungi</taxon>
        <taxon>Dikarya</taxon>
        <taxon>Ascomycota</taxon>
        <taxon>Pezizomycotina</taxon>
        <taxon>Leotiomycetes</taxon>
        <taxon>Helotiales</taxon>
        <taxon>Pezizellaceae</taxon>
        <taxon>Calycina</taxon>
    </lineage>
</organism>
<evidence type="ECO:0000313" key="3">
    <source>
        <dbReference type="Proteomes" id="UP000887226"/>
    </source>
</evidence>
<feature type="compositionally biased region" description="Low complexity" evidence="1">
    <location>
        <begin position="72"/>
        <end position="85"/>
    </location>
</feature>